<dbReference type="Proteomes" id="UP000663852">
    <property type="component" value="Unassembled WGS sequence"/>
</dbReference>
<accession>A0A814ZW70</accession>
<keyword evidence="1" id="KW-0175">Coiled coil</keyword>
<name>A0A814ZW70_ADIRI</name>
<sequence>MSPTPSCASCLSLVDRASYSITITDFYRSSKIKNNTLSMVFSKGQVKNNSSSQTSPTDNENLELKIRAINETNMSLTKANNNLTEDMEKIKKAILLLSKANDNLTTDMKKVNEANALLVDRFNDLEKRCNQLSLHLILSDMFTYLINLLSLSSYGIRTSGISVNKLRECLESSVPNLGTIDDIDISYRQILHRIKDDLARVSFNLNLIDHGHSAQHFKYVLVKISDIMKLIFEQVVNEYKERKEILTHNDLMEDLVQILKTTSLNSSTQSSDDNSIEFK</sequence>
<dbReference type="EMBL" id="CAJNOJ010000178">
    <property type="protein sequence ID" value="CAF1248745.1"/>
    <property type="molecule type" value="Genomic_DNA"/>
</dbReference>
<evidence type="ECO:0000256" key="1">
    <source>
        <dbReference type="SAM" id="Coils"/>
    </source>
</evidence>
<comment type="caution">
    <text evidence="2">The sequence shown here is derived from an EMBL/GenBank/DDBJ whole genome shotgun (WGS) entry which is preliminary data.</text>
</comment>
<organism evidence="2 3">
    <name type="scientific">Adineta ricciae</name>
    <name type="common">Rotifer</name>
    <dbReference type="NCBI Taxonomy" id="249248"/>
    <lineage>
        <taxon>Eukaryota</taxon>
        <taxon>Metazoa</taxon>
        <taxon>Spiralia</taxon>
        <taxon>Gnathifera</taxon>
        <taxon>Rotifera</taxon>
        <taxon>Eurotatoria</taxon>
        <taxon>Bdelloidea</taxon>
        <taxon>Adinetida</taxon>
        <taxon>Adinetidae</taxon>
        <taxon>Adineta</taxon>
    </lineage>
</organism>
<reference evidence="2" key="1">
    <citation type="submission" date="2021-02" db="EMBL/GenBank/DDBJ databases">
        <authorList>
            <person name="Nowell W R."/>
        </authorList>
    </citation>
    <scope>NUCLEOTIDE SEQUENCE</scope>
</reference>
<evidence type="ECO:0000313" key="3">
    <source>
        <dbReference type="Proteomes" id="UP000663852"/>
    </source>
</evidence>
<gene>
    <name evidence="2" type="ORF">EDS130_LOCUS27854</name>
</gene>
<evidence type="ECO:0000313" key="2">
    <source>
        <dbReference type="EMBL" id="CAF1248745.1"/>
    </source>
</evidence>
<protein>
    <submittedName>
        <fullName evidence="2">Uncharacterized protein</fullName>
    </submittedName>
</protein>
<proteinExistence type="predicted"/>
<feature type="coiled-coil region" evidence="1">
    <location>
        <begin position="59"/>
        <end position="128"/>
    </location>
</feature>
<dbReference type="AlphaFoldDB" id="A0A814ZW70"/>